<feature type="region of interest" description="Disordered" evidence="1">
    <location>
        <begin position="286"/>
        <end position="323"/>
    </location>
</feature>
<feature type="compositionally biased region" description="Polar residues" evidence="1">
    <location>
        <begin position="130"/>
        <end position="140"/>
    </location>
</feature>
<dbReference type="AlphaFoldDB" id="A0A0B2WSF2"/>
<dbReference type="RefSeq" id="XP_040678024.1">
    <property type="nucleotide sequence ID" value="XM_040823865.1"/>
</dbReference>
<dbReference type="OrthoDB" id="4207421at2759"/>
<evidence type="ECO:0000313" key="3">
    <source>
        <dbReference type="Proteomes" id="UP000030816"/>
    </source>
</evidence>
<accession>A0A0B2WSF2</accession>
<protein>
    <submittedName>
        <fullName evidence="2">Uncharacterized protein</fullName>
    </submittedName>
</protein>
<feature type="compositionally biased region" description="Polar residues" evidence="1">
    <location>
        <begin position="387"/>
        <end position="396"/>
    </location>
</feature>
<dbReference type="EMBL" id="AZHE01000012">
    <property type="protein sequence ID" value="KHN96958.1"/>
    <property type="molecule type" value="Genomic_DNA"/>
</dbReference>
<comment type="caution">
    <text evidence="2">The sequence shown here is derived from an EMBL/GenBank/DDBJ whole genome shotgun (WGS) entry which is preliminary data.</text>
</comment>
<feature type="region of interest" description="Disordered" evidence="1">
    <location>
        <begin position="368"/>
        <end position="401"/>
    </location>
</feature>
<dbReference type="GeneID" id="63739522"/>
<dbReference type="HOGENOM" id="CLU_539760_0_0_1"/>
<sequence>MASTQVACGRKRSLLRTLGSRRRHKDLAVSMPAPDFDGITTPTKTIRDVEAAVIPKASPHRHLKRSDKSDKGSVNGHGKFRDDVTASQKIRSGIVNMAPIRPQVPSRNCVGGDRSPLLSPFEMHPVIISTSQSPEKSSVASVPKRSSLEAPSFSHSAGHNRRYTTNSAPLDKTAELLKLLDTSAASIEESLTVKGELDPRAQARPRLGMQEELDEQSSSSLQALGGCVHKASAEEINSKLREMLAATDALKPATPQKAQGSRKLYRTASARVFSRMSDAIGRMYNKSASPEVRPRDEEGTIRLEETDKPIRRSSSHANASQHSIRSIEIRLNEGSNLDRRKVQQLIGSQVFRKPVTLDRKPALCRQLDDQTDMPGSMMPVGRHGSRSRSISPSTNPFEAEEDFENDLESGILQASPGGCSTPRICINRGSGSSYGDDYDGDLSGSSIGQVNLARIVVKVGKNDVGSPQVRQVHLQSSADVKDLSPKPWQRSKRCRDVQHDDFGIAKKHPSPSKRDLEELELAFQKYKLREACHAEDDADELANSRASLGDALTAKDPNKKLRGHVEQGKTTIIPQRPTTRTVSSRIPRPSSQVGERKSTGTRLAADCRPRNAVPGEPDELL</sequence>
<feature type="compositionally biased region" description="Basic and acidic residues" evidence="1">
    <location>
        <begin position="292"/>
        <end position="310"/>
    </location>
</feature>
<keyword evidence="3" id="KW-1185">Reference proteome</keyword>
<dbReference type="Proteomes" id="UP000030816">
    <property type="component" value="Unassembled WGS sequence"/>
</dbReference>
<gene>
    <name evidence="2" type="ORF">MAM_05067</name>
</gene>
<evidence type="ECO:0000256" key="1">
    <source>
        <dbReference type="SAM" id="MobiDB-lite"/>
    </source>
</evidence>
<evidence type="ECO:0000313" key="2">
    <source>
        <dbReference type="EMBL" id="KHN96958.1"/>
    </source>
</evidence>
<reference evidence="2 3" key="1">
    <citation type="journal article" date="2014" name="Proc. Natl. Acad. Sci. U.S.A.">
        <title>Trajectory and genomic determinants of fungal-pathogen speciation and host adaptation.</title>
        <authorList>
            <person name="Hu X."/>
            <person name="Xiao G."/>
            <person name="Zheng P."/>
            <person name="Shang Y."/>
            <person name="Su Y."/>
            <person name="Zhang X."/>
            <person name="Liu X."/>
            <person name="Zhan S."/>
            <person name="St Leger R.J."/>
            <person name="Wang C."/>
        </authorList>
    </citation>
    <scope>NUCLEOTIDE SEQUENCE [LARGE SCALE GENOMIC DNA]</scope>
    <source>
        <strain evidence="2 3">ARSEF 1941</strain>
    </source>
</reference>
<feature type="compositionally biased region" description="Polar residues" evidence="1">
    <location>
        <begin position="153"/>
        <end position="165"/>
    </location>
</feature>
<feature type="region of interest" description="Disordered" evidence="1">
    <location>
        <begin position="549"/>
        <end position="621"/>
    </location>
</feature>
<feature type="region of interest" description="Disordered" evidence="1">
    <location>
        <begin position="55"/>
        <end position="83"/>
    </location>
</feature>
<feature type="region of interest" description="Disordered" evidence="1">
    <location>
        <begin position="130"/>
        <end position="165"/>
    </location>
</feature>
<organism evidence="2 3">
    <name type="scientific">Metarhizium album (strain ARSEF 1941)</name>
    <dbReference type="NCBI Taxonomy" id="1081103"/>
    <lineage>
        <taxon>Eukaryota</taxon>
        <taxon>Fungi</taxon>
        <taxon>Dikarya</taxon>
        <taxon>Ascomycota</taxon>
        <taxon>Pezizomycotina</taxon>
        <taxon>Sordariomycetes</taxon>
        <taxon>Hypocreomycetidae</taxon>
        <taxon>Hypocreales</taxon>
        <taxon>Clavicipitaceae</taxon>
        <taxon>Metarhizium</taxon>
    </lineage>
</organism>
<feature type="compositionally biased region" description="Basic and acidic residues" evidence="1">
    <location>
        <begin position="556"/>
        <end position="567"/>
    </location>
</feature>
<proteinExistence type="predicted"/>
<name>A0A0B2WSF2_METAS</name>
<feature type="compositionally biased region" description="Low complexity" evidence="1">
    <location>
        <begin position="570"/>
        <end position="581"/>
    </location>
</feature>